<evidence type="ECO:0000313" key="8">
    <source>
        <dbReference type="Proteomes" id="UP001556367"/>
    </source>
</evidence>
<dbReference type="PANTHER" id="PTHR43117">
    <property type="entry name" value="OSMOPROTECTANT IMPORT ATP-BINDING PROTEIN OSMV"/>
    <property type="match status" value="1"/>
</dbReference>
<protein>
    <recommendedName>
        <fullName evidence="6">ABC transporter domain-containing protein</fullName>
    </recommendedName>
</protein>
<feature type="region of interest" description="Disordered" evidence="5">
    <location>
        <begin position="278"/>
        <end position="310"/>
    </location>
</feature>
<keyword evidence="8" id="KW-1185">Reference proteome</keyword>
<evidence type="ECO:0000256" key="1">
    <source>
        <dbReference type="ARBA" id="ARBA00005417"/>
    </source>
</evidence>
<evidence type="ECO:0000259" key="6">
    <source>
        <dbReference type="PROSITE" id="PS50893"/>
    </source>
</evidence>
<dbReference type="Gene3D" id="3.40.50.300">
    <property type="entry name" value="P-loop containing nucleotide triphosphate hydrolases"/>
    <property type="match status" value="2"/>
</dbReference>
<dbReference type="SMART" id="SM00382">
    <property type="entry name" value="AAA"/>
    <property type="match status" value="2"/>
</dbReference>
<reference evidence="8" key="1">
    <citation type="submission" date="2024-06" db="EMBL/GenBank/DDBJ databases">
        <title>Multi-omics analyses provide insights into the biosynthesis of the anticancer antibiotic pleurotin in Hohenbuehelia grisea.</title>
        <authorList>
            <person name="Weaver J.A."/>
            <person name="Alberti F."/>
        </authorList>
    </citation>
    <scope>NUCLEOTIDE SEQUENCE [LARGE SCALE GENOMIC DNA]</scope>
    <source>
        <strain evidence="8">T-177</strain>
    </source>
</reference>
<dbReference type="InterPro" id="IPR003439">
    <property type="entry name" value="ABC_transporter-like_ATP-bd"/>
</dbReference>
<feature type="domain" description="ABC transporter" evidence="6">
    <location>
        <begin position="33"/>
        <end position="299"/>
    </location>
</feature>
<dbReference type="SUPFAM" id="SSF52540">
    <property type="entry name" value="P-loop containing nucleoside triphosphate hydrolases"/>
    <property type="match status" value="2"/>
</dbReference>
<evidence type="ECO:0000256" key="5">
    <source>
        <dbReference type="SAM" id="MobiDB-lite"/>
    </source>
</evidence>
<proteinExistence type="inferred from homology"/>
<organism evidence="7 8">
    <name type="scientific">Hohenbuehelia grisea</name>
    <dbReference type="NCBI Taxonomy" id="104357"/>
    <lineage>
        <taxon>Eukaryota</taxon>
        <taxon>Fungi</taxon>
        <taxon>Dikarya</taxon>
        <taxon>Basidiomycota</taxon>
        <taxon>Agaricomycotina</taxon>
        <taxon>Agaricomycetes</taxon>
        <taxon>Agaricomycetidae</taxon>
        <taxon>Agaricales</taxon>
        <taxon>Pleurotineae</taxon>
        <taxon>Pleurotaceae</taxon>
        <taxon>Hohenbuehelia</taxon>
    </lineage>
</organism>
<feature type="domain" description="ABC transporter" evidence="6">
    <location>
        <begin position="314"/>
        <end position="603"/>
    </location>
</feature>
<keyword evidence="4" id="KW-0067">ATP-binding</keyword>
<dbReference type="PANTHER" id="PTHR43117:SF4">
    <property type="entry name" value="OSMOPROTECTANT IMPORT ATP-BINDING PROTEIN OSMV"/>
    <property type="match status" value="1"/>
</dbReference>
<dbReference type="Pfam" id="PF00005">
    <property type="entry name" value="ABC_tran"/>
    <property type="match status" value="2"/>
</dbReference>
<sequence>MTTMWLSKRRLDVAWPFCHRFYSTTISHPLIRVPKANVYRFGDSNNAPPILRDLDWTAHENEAWAVVGAASGEKTALFQTLLGHMRVAPPPPLGLFPLLSEQGRDPYQAVSVVSFGNRSRAAGGAFYDYSARYGAVREEDRVTLRESAFPEMIRDPALRPNLDDGTLRESASEDDIRYFEDLAEKLGLLQFLDLPLVALSNGQTRRARIIKAILSKPELLLLDEPLTGLDVQTRPSLLSLLHRLHSERKPRIILGLRTQDEIPEWITHVALVNDGSVHTGSKDEVRIPKARPKTSEKTGDGRPSSSHQTGKLVVDMNNVKVQYGDRIVLNDLSWQIKEGERWHLIGPNGSGKTTLLSLITGDHPQSYTQYTASSNSPSRHLRLFSQPRSRLPTPVIHSKIGVVSPELFDAFPRGSRMTVWEAIVTGFEGVFCVPRGAGSAHEQERRKSPVGSIVGGKVGEEMSSAERAWRLQRAWEVLACLGPDSWHGITLQDNNTPSEATRQFASRSFASLSTGEQRTVLLMRALVGRPPLVLLDEVWSGMDASMVRAARRYLRGEDTRAGVGVDQAVVVITHWEDEVPWRADEGVSQFVLEKGKGRIARTT</sequence>
<evidence type="ECO:0000256" key="3">
    <source>
        <dbReference type="ARBA" id="ARBA00022741"/>
    </source>
</evidence>
<keyword evidence="2" id="KW-0813">Transport</keyword>
<keyword evidence="3" id="KW-0547">Nucleotide-binding</keyword>
<dbReference type="Proteomes" id="UP001556367">
    <property type="component" value="Unassembled WGS sequence"/>
</dbReference>
<feature type="compositionally biased region" description="Basic and acidic residues" evidence="5">
    <location>
        <begin position="280"/>
        <end position="300"/>
    </location>
</feature>
<dbReference type="PROSITE" id="PS50893">
    <property type="entry name" value="ABC_TRANSPORTER_2"/>
    <property type="match status" value="2"/>
</dbReference>
<comment type="caution">
    <text evidence="7">The sequence shown here is derived from an EMBL/GenBank/DDBJ whole genome shotgun (WGS) entry which is preliminary data.</text>
</comment>
<accession>A0ABR3JJA1</accession>
<name>A0ABR3JJA1_9AGAR</name>
<dbReference type="EMBL" id="JASNQZ010000006">
    <property type="protein sequence ID" value="KAL0955582.1"/>
    <property type="molecule type" value="Genomic_DNA"/>
</dbReference>
<comment type="similarity">
    <text evidence="1">Belongs to the ABC transporter superfamily.</text>
</comment>
<gene>
    <name evidence="7" type="ORF">HGRIS_001819</name>
</gene>
<evidence type="ECO:0000256" key="2">
    <source>
        <dbReference type="ARBA" id="ARBA00022448"/>
    </source>
</evidence>
<evidence type="ECO:0000313" key="7">
    <source>
        <dbReference type="EMBL" id="KAL0955582.1"/>
    </source>
</evidence>
<evidence type="ECO:0000256" key="4">
    <source>
        <dbReference type="ARBA" id="ARBA00022840"/>
    </source>
</evidence>
<dbReference type="InterPro" id="IPR003593">
    <property type="entry name" value="AAA+_ATPase"/>
</dbReference>
<dbReference type="InterPro" id="IPR027417">
    <property type="entry name" value="P-loop_NTPase"/>
</dbReference>